<dbReference type="FunFam" id="3.30.70.270:FF:000020">
    <property type="entry name" value="Transposon Tf2-6 polyprotein-like Protein"/>
    <property type="match status" value="1"/>
</dbReference>
<evidence type="ECO:0000313" key="13">
    <source>
        <dbReference type="RefSeq" id="XP_022151643.1"/>
    </source>
</evidence>
<feature type="domain" description="Retrotransposon gag" evidence="10">
    <location>
        <begin position="1"/>
        <end position="60"/>
    </location>
</feature>
<evidence type="ECO:0000256" key="3">
    <source>
        <dbReference type="ARBA" id="ARBA00022722"/>
    </source>
</evidence>
<evidence type="ECO:0000256" key="4">
    <source>
        <dbReference type="ARBA" id="ARBA00022759"/>
    </source>
</evidence>
<dbReference type="Pfam" id="PF00078">
    <property type="entry name" value="RVT_1"/>
    <property type="match status" value="1"/>
</dbReference>
<keyword evidence="3" id="KW-0540">Nuclease</keyword>
<dbReference type="FunFam" id="3.30.70.270:FF:000003">
    <property type="entry name" value="Transposon Ty3-G Gag-Pol polyprotein"/>
    <property type="match status" value="1"/>
</dbReference>
<keyword evidence="5" id="KW-0378">Hydrolase</keyword>
<keyword evidence="2" id="KW-0548">Nucleotidyltransferase</keyword>
<dbReference type="InterPro" id="IPR000477">
    <property type="entry name" value="RT_dom"/>
</dbReference>
<dbReference type="KEGG" id="mcha:111019551"/>
<dbReference type="SUPFAM" id="SSF56672">
    <property type="entry name" value="DNA/RNA polymerases"/>
    <property type="match status" value="1"/>
</dbReference>
<keyword evidence="4" id="KW-0255">Endonuclease</keyword>
<dbReference type="RefSeq" id="XP_022151643.1">
    <property type="nucleotide sequence ID" value="XM_022295951.1"/>
</dbReference>
<name>A0A6J1DCS9_MOMCH</name>
<dbReference type="GO" id="GO:0004519">
    <property type="term" value="F:endonuclease activity"/>
    <property type="evidence" value="ECO:0007669"/>
    <property type="project" value="UniProtKB-KW"/>
</dbReference>
<accession>A0A6J1DCS9</accession>
<evidence type="ECO:0000259" key="11">
    <source>
        <dbReference type="Pfam" id="PF17917"/>
    </source>
</evidence>
<keyword evidence="12" id="KW-1185">Reference proteome</keyword>
<dbReference type="GO" id="GO:0016787">
    <property type="term" value="F:hydrolase activity"/>
    <property type="evidence" value="ECO:0007669"/>
    <property type="project" value="UniProtKB-KW"/>
</dbReference>
<keyword evidence="6" id="KW-0695">RNA-directed DNA polymerase</keyword>
<protein>
    <submittedName>
        <fullName evidence="13">Uncharacterized protein LOC111019551</fullName>
    </submittedName>
</protein>
<dbReference type="Proteomes" id="UP000504603">
    <property type="component" value="Unplaced"/>
</dbReference>
<sequence>MRRRFLPPHFLRDCVQKLQALRQGNKSVEEYYKEMETLMERLDIDENDENTMARFMNGLNIEVADRVHLQMYEDMKELVHFSMKIEKQIQRRKSRVTKQVKIPFAIRRYEDEEFKGVFPEELPKELPPLRGIEHKIDFTPGAQIPNRPAYRTNPQEAKEIQRQVDELFAQGMNVRDEWKTAFKTKHGLYEWLVMPFGLTNAPSTFMRLMNHVLRDFLGEFVVVYFDDILIYSRTLEDHVQHVRYVLIALRKEKLYANLKKCNFCMEMINFLGFVISKQGVEVDTEKVKAIREWPTPKNASEIKSFHGLAGFYRRFIRDFSSIAAPLNELIKKHMKFEWGKAQDCAFNELKDKLCNAPLLALPNFELTFEIECDANGIRIGAVLMQNQRPLMYFSEKLSEATLKYSTYNKELYALVRALQTWQHYLWPKEFVIHTNHQNLQHLKGQQKLNKRHAKWLEFIETFPYVIRYNKGKENVVADALYRRYVLLNSLQTKLLGFEHIKTLYSQDTHFEPIIEYLLQKRVANDYMLFDGDDFDSRTNPSKGGKDDMNQDALALPPEPITRSRAKQLQLAFASHIQRVVSPTNGHQEDKGWKKLYSWCQMNIRDEDEAK</sequence>
<evidence type="ECO:0000259" key="9">
    <source>
        <dbReference type="Pfam" id="PF00078"/>
    </source>
</evidence>
<dbReference type="AlphaFoldDB" id="A0A6J1DCS9"/>
<proteinExistence type="predicted"/>
<dbReference type="OrthoDB" id="415724at2759"/>
<organism evidence="12 13">
    <name type="scientific">Momordica charantia</name>
    <name type="common">Bitter gourd</name>
    <name type="synonym">Balsam pear</name>
    <dbReference type="NCBI Taxonomy" id="3673"/>
    <lineage>
        <taxon>Eukaryota</taxon>
        <taxon>Viridiplantae</taxon>
        <taxon>Streptophyta</taxon>
        <taxon>Embryophyta</taxon>
        <taxon>Tracheophyta</taxon>
        <taxon>Spermatophyta</taxon>
        <taxon>Magnoliopsida</taxon>
        <taxon>eudicotyledons</taxon>
        <taxon>Gunneridae</taxon>
        <taxon>Pentapetalae</taxon>
        <taxon>rosids</taxon>
        <taxon>fabids</taxon>
        <taxon>Cucurbitales</taxon>
        <taxon>Cucurbitaceae</taxon>
        <taxon>Momordiceae</taxon>
        <taxon>Momordica</taxon>
    </lineage>
</organism>
<dbReference type="Pfam" id="PF17917">
    <property type="entry name" value="RT_RNaseH"/>
    <property type="match status" value="1"/>
</dbReference>
<keyword evidence="1" id="KW-0808">Transferase</keyword>
<evidence type="ECO:0000256" key="2">
    <source>
        <dbReference type="ARBA" id="ARBA00022695"/>
    </source>
</evidence>
<dbReference type="CDD" id="cd01647">
    <property type="entry name" value="RT_LTR"/>
    <property type="match status" value="1"/>
</dbReference>
<dbReference type="InterPro" id="IPR043502">
    <property type="entry name" value="DNA/RNA_pol_sf"/>
</dbReference>
<dbReference type="InterPro" id="IPR043128">
    <property type="entry name" value="Rev_trsase/Diguanyl_cyclase"/>
</dbReference>
<evidence type="ECO:0000256" key="6">
    <source>
        <dbReference type="ARBA" id="ARBA00022918"/>
    </source>
</evidence>
<evidence type="ECO:0000259" key="10">
    <source>
        <dbReference type="Pfam" id="PF03732"/>
    </source>
</evidence>
<evidence type="ECO:0000256" key="7">
    <source>
        <dbReference type="SAM" id="Coils"/>
    </source>
</evidence>
<dbReference type="GeneID" id="111019551"/>
<evidence type="ECO:0000256" key="8">
    <source>
        <dbReference type="SAM" id="MobiDB-lite"/>
    </source>
</evidence>
<evidence type="ECO:0000313" key="12">
    <source>
        <dbReference type="Proteomes" id="UP000504603"/>
    </source>
</evidence>
<feature type="domain" description="Reverse transcriptase RNase H-like" evidence="11">
    <location>
        <begin position="364"/>
        <end position="462"/>
    </location>
</feature>
<feature type="region of interest" description="Disordered" evidence="8">
    <location>
        <begin position="535"/>
        <end position="554"/>
    </location>
</feature>
<dbReference type="PANTHER" id="PTHR35046">
    <property type="entry name" value="ZINC KNUCKLE (CCHC-TYPE) FAMILY PROTEIN"/>
    <property type="match status" value="1"/>
</dbReference>
<dbReference type="InterPro" id="IPR041373">
    <property type="entry name" value="RT_RNaseH"/>
</dbReference>
<feature type="coiled-coil region" evidence="7">
    <location>
        <begin position="21"/>
        <end position="48"/>
    </location>
</feature>
<gene>
    <name evidence="13" type="primary">LOC111019551</name>
</gene>
<dbReference type="Gene3D" id="3.30.70.270">
    <property type="match status" value="2"/>
</dbReference>
<dbReference type="Pfam" id="PF03732">
    <property type="entry name" value="Retrotrans_gag"/>
    <property type="match status" value="1"/>
</dbReference>
<feature type="domain" description="Reverse transcriptase" evidence="9">
    <location>
        <begin position="176"/>
        <end position="275"/>
    </location>
</feature>
<evidence type="ECO:0000256" key="1">
    <source>
        <dbReference type="ARBA" id="ARBA00022679"/>
    </source>
</evidence>
<evidence type="ECO:0000256" key="5">
    <source>
        <dbReference type="ARBA" id="ARBA00022801"/>
    </source>
</evidence>
<reference evidence="13" key="1">
    <citation type="submission" date="2025-08" db="UniProtKB">
        <authorList>
            <consortium name="RefSeq"/>
        </authorList>
    </citation>
    <scope>IDENTIFICATION</scope>
    <source>
        <strain evidence="13">OHB3-1</strain>
    </source>
</reference>
<keyword evidence="7" id="KW-0175">Coiled coil</keyword>
<dbReference type="CDD" id="cd09274">
    <property type="entry name" value="RNase_HI_RT_Ty3"/>
    <property type="match status" value="1"/>
</dbReference>
<dbReference type="GO" id="GO:0003964">
    <property type="term" value="F:RNA-directed DNA polymerase activity"/>
    <property type="evidence" value="ECO:0007669"/>
    <property type="project" value="UniProtKB-KW"/>
</dbReference>
<dbReference type="InterPro" id="IPR005162">
    <property type="entry name" value="Retrotrans_gag_dom"/>
</dbReference>
<dbReference type="PANTHER" id="PTHR35046:SF9">
    <property type="entry name" value="RNA-DIRECTED DNA POLYMERASE"/>
    <property type="match status" value="1"/>
</dbReference>
<dbReference type="Gene3D" id="3.10.10.10">
    <property type="entry name" value="HIV Type 1 Reverse Transcriptase, subunit A, domain 1"/>
    <property type="match status" value="2"/>
</dbReference>